<feature type="transmembrane region" description="Helical" evidence="1">
    <location>
        <begin position="145"/>
        <end position="174"/>
    </location>
</feature>
<comment type="caution">
    <text evidence="2">The sequence shown here is derived from an EMBL/GenBank/DDBJ whole genome shotgun (WGS) entry which is preliminary data.</text>
</comment>
<dbReference type="Proteomes" id="UP001596302">
    <property type="component" value="Unassembled WGS sequence"/>
</dbReference>
<feature type="transmembrane region" description="Helical" evidence="1">
    <location>
        <begin position="104"/>
        <end position="124"/>
    </location>
</feature>
<sequence>MTATASATPTPGALHPTSGADALAGTGALVRLALRRDRLRLTLWVLAVGVLPIYTATALDTVYPTAADRQARATLMENPAAVILGGPGFGRDDYTLGAMLANEMGLTLMIAVAIMSVLLVVRHTRTEEESGRAELVRACVVGHRAHLAAALVLAALANAAIVAVTVAGLAAIGLPGPDSLAFAVGVGLTGMVLAAVAGVTAQLSEHTRAASGAALGLLGVAAVVRGVGDIAEPGGSLLSWFSPIAWAQQTRAFVELRWWPLLLSVTLIVVATGLAHRLAGRRDLGAGLRPPRTGAAGASPLLSGATALTARLQRGTFTGWAVGLALTGVTFGSLADAVLDAVADNAQLSAFLAAGATRDLTDAFLARMLTYLALGSAAFAVTSVLRLRAEETAGRVEPLLAASAGRVRWLAGGLLVTLAGSTLLLLAGGLATGIAAALTLGDGRLVAVMTGACLAFLPAVLVIAGIAAALVGLAPRLSALAWAVLGYALLVGMFGVLLDLPGWAMRLSPLEWVPALPGEPLDLAPLAGLTVLATALVAAGLTGIRGRDIGTA</sequence>
<feature type="transmembrane region" description="Helical" evidence="1">
    <location>
        <begin position="446"/>
        <end position="473"/>
    </location>
</feature>
<organism evidence="2 3">
    <name type="scientific">Pseudonocardia hispaniensis</name>
    <dbReference type="NCBI Taxonomy" id="904933"/>
    <lineage>
        <taxon>Bacteria</taxon>
        <taxon>Bacillati</taxon>
        <taxon>Actinomycetota</taxon>
        <taxon>Actinomycetes</taxon>
        <taxon>Pseudonocardiales</taxon>
        <taxon>Pseudonocardiaceae</taxon>
        <taxon>Pseudonocardia</taxon>
    </lineage>
</organism>
<proteinExistence type="predicted"/>
<feature type="transmembrane region" description="Helical" evidence="1">
    <location>
        <begin position="213"/>
        <end position="231"/>
    </location>
</feature>
<dbReference type="RefSeq" id="WP_379583763.1">
    <property type="nucleotide sequence ID" value="NZ_JBHSQW010000012.1"/>
</dbReference>
<evidence type="ECO:0000313" key="2">
    <source>
        <dbReference type="EMBL" id="MFC5993794.1"/>
    </source>
</evidence>
<feature type="transmembrane region" description="Helical" evidence="1">
    <location>
        <begin position="317"/>
        <end position="335"/>
    </location>
</feature>
<evidence type="ECO:0000256" key="1">
    <source>
        <dbReference type="SAM" id="Phobius"/>
    </source>
</evidence>
<feature type="transmembrane region" description="Helical" evidence="1">
    <location>
        <begin position="41"/>
        <end position="59"/>
    </location>
</feature>
<keyword evidence="3" id="KW-1185">Reference proteome</keyword>
<keyword evidence="1" id="KW-1133">Transmembrane helix</keyword>
<keyword evidence="1" id="KW-0472">Membrane</keyword>
<feature type="transmembrane region" description="Helical" evidence="1">
    <location>
        <begin position="180"/>
        <end position="201"/>
    </location>
</feature>
<feature type="transmembrane region" description="Helical" evidence="1">
    <location>
        <begin position="523"/>
        <end position="544"/>
    </location>
</feature>
<feature type="transmembrane region" description="Helical" evidence="1">
    <location>
        <begin position="480"/>
        <end position="503"/>
    </location>
</feature>
<evidence type="ECO:0000313" key="3">
    <source>
        <dbReference type="Proteomes" id="UP001596302"/>
    </source>
</evidence>
<accession>A0ABW1IZ59</accession>
<protein>
    <submittedName>
        <fullName evidence="2">ABC transporter permease</fullName>
    </submittedName>
</protein>
<feature type="transmembrane region" description="Helical" evidence="1">
    <location>
        <begin position="258"/>
        <end position="279"/>
    </location>
</feature>
<feature type="transmembrane region" description="Helical" evidence="1">
    <location>
        <begin position="368"/>
        <end position="387"/>
    </location>
</feature>
<reference evidence="3" key="1">
    <citation type="journal article" date="2019" name="Int. J. Syst. Evol. Microbiol.">
        <title>The Global Catalogue of Microorganisms (GCM) 10K type strain sequencing project: providing services to taxonomists for standard genome sequencing and annotation.</title>
        <authorList>
            <consortium name="The Broad Institute Genomics Platform"/>
            <consortium name="The Broad Institute Genome Sequencing Center for Infectious Disease"/>
            <person name="Wu L."/>
            <person name="Ma J."/>
        </authorList>
    </citation>
    <scope>NUCLEOTIDE SEQUENCE [LARGE SCALE GENOMIC DNA]</scope>
    <source>
        <strain evidence="3">CCM 8391</strain>
    </source>
</reference>
<keyword evidence="1" id="KW-0812">Transmembrane</keyword>
<name>A0ABW1IZ59_9PSEU</name>
<gene>
    <name evidence="2" type="ORF">ACFQE5_06155</name>
</gene>
<dbReference type="EMBL" id="JBHSQW010000012">
    <property type="protein sequence ID" value="MFC5993794.1"/>
    <property type="molecule type" value="Genomic_DNA"/>
</dbReference>
<feature type="transmembrane region" description="Helical" evidence="1">
    <location>
        <begin position="407"/>
        <end position="440"/>
    </location>
</feature>